<feature type="transmembrane region" description="Helical" evidence="1">
    <location>
        <begin position="153"/>
        <end position="175"/>
    </location>
</feature>
<organism evidence="2 3">
    <name type="scientific">Aphis glycines</name>
    <name type="common">Soybean aphid</name>
    <dbReference type="NCBI Taxonomy" id="307491"/>
    <lineage>
        <taxon>Eukaryota</taxon>
        <taxon>Metazoa</taxon>
        <taxon>Ecdysozoa</taxon>
        <taxon>Arthropoda</taxon>
        <taxon>Hexapoda</taxon>
        <taxon>Insecta</taxon>
        <taxon>Pterygota</taxon>
        <taxon>Neoptera</taxon>
        <taxon>Paraneoptera</taxon>
        <taxon>Hemiptera</taxon>
        <taxon>Sternorrhyncha</taxon>
        <taxon>Aphidomorpha</taxon>
        <taxon>Aphidoidea</taxon>
        <taxon>Aphididae</taxon>
        <taxon>Aphidini</taxon>
        <taxon>Aphis</taxon>
        <taxon>Aphis</taxon>
    </lineage>
</organism>
<dbReference type="Proteomes" id="UP000475862">
    <property type="component" value="Unassembled WGS sequence"/>
</dbReference>
<keyword evidence="3" id="KW-1185">Reference proteome</keyword>
<keyword evidence="1" id="KW-0812">Transmembrane</keyword>
<keyword evidence="1" id="KW-1133">Transmembrane helix</keyword>
<feature type="transmembrane region" description="Helical" evidence="1">
    <location>
        <begin position="21"/>
        <end position="38"/>
    </location>
</feature>
<comment type="caution">
    <text evidence="2">The sequence shown here is derived from an EMBL/GenBank/DDBJ whole genome shotgun (WGS) entry which is preliminary data.</text>
</comment>
<dbReference type="AlphaFoldDB" id="A0A6G0TI39"/>
<name>A0A6G0TI39_APHGL</name>
<dbReference type="EMBL" id="VYZN01000035">
    <property type="protein sequence ID" value="KAE9533334.1"/>
    <property type="molecule type" value="Genomic_DNA"/>
</dbReference>
<accession>A0A6G0TI39</accession>
<feature type="transmembrane region" description="Helical" evidence="1">
    <location>
        <begin position="111"/>
        <end position="130"/>
    </location>
</feature>
<evidence type="ECO:0000313" key="2">
    <source>
        <dbReference type="EMBL" id="KAE9533334.1"/>
    </source>
</evidence>
<gene>
    <name evidence="2" type="ORF">AGLY_009237</name>
</gene>
<evidence type="ECO:0000256" key="1">
    <source>
        <dbReference type="SAM" id="Phobius"/>
    </source>
</evidence>
<reference evidence="2 3" key="1">
    <citation type="submission" date="2019-08" db="EMBL/GenBank/DDBJ databases">
        <title>The genome of the soybean aphid Biotype 1, its phylome, world population structure and adaptation to the North American continent.</title>
        <authorList>
            <person name="Giordano R."/>
            <person name="Donthu R.K."/>
            <person name="Hernandez A.G."/>
            <person name="Wright C.L."/>
            <person name="Zimin A.V."/>
        </authorList>
    </citation>
    <scope>NUCLEOTIDE SEQUENCE [LARGE SCALE GENOMIC DNA]</scope>
    <source>
        <tissue evidence="2">Whole aphids</tissue>
    </source>
</reference>
<sequence length="186" mass="21885">MIIHIPHHDLKKYSISNCLHCYQLLSASVALGFTLLFIDLPTFNFRYLFCALTATRHIELPVGPFQGAKYLEMFYEHYLLLQQIADLYKSTQHWQTSMGHIIHNINFPCTILNYECIALIIITHTNYILLRNPTVKNFIMICMYTKIRFSKNVLVSNINLPTYFLLNILVLIYFLNKVHNIWIKSI</sequence>
<evidence type="ECO:0000313" key="3">
    <source>
        <dbReference type="Proteomes" id="UP000475862"/>
    </source>
</evidence>
<proteinExistence type="predicted"/>
<keyword evidence="1" id="KW-0472">Membrane</keyword>
<protein>
    <submittedName>
        <fullName evidence="2">Uncharacterized protein</fullName>
    </submittedName>
</protein>